<reference evidence="7 8" key="1">
    <citation type="submission" date="2018-09" db="EMBL/GenBank/DDBJ databases">
        <title>Zymobacter palmae IAM14233 (=T109) whole genome analysis.</title>
        <authorList>
            <person name="Yanase H."/>
        </authorList>
    </citation>
    <scope>NUCLEOTIDE SEQUENCE [LARGE SCALE GENOMIC DNA]</scope>
    <source>
        <strain evidence="7 8">IAM14233</strain>
    </source>
</reference>
<gene>
    <name evidence="7" type="ORF">ZBT109_1251</name>
</gene>
<evidence type="ECO:0000256" key="2">
    <source>
        <dbReference type="ARBA" id="ARBA00022475"/>
    </source>
</evidence>
<dbReference type="PANTHER" id="PTHR37693">
    <property type="entry name" value="PHOSPHATIDYLGLYCEROL LYSYLTRANSFERASE"/>
    <property type="match status" value="1"/>
</dbReference>
<dbReference type="PANTHER" id="PTHR37693:SF1">
    <property type="entry name" value="INTEGRAL MEMBRANE PROTEIN"/>
    <property type="match status" value="1"/>
</dbReference>
<evidence type="ECO:0000256" key="1">
    <source>
        <dbReference type="ARBA" id="ARBA00004651"/>
    </source>
</evidence>
<feature type="transmembrane region" description="Helical" evidence="6">
    <location>
        <begin position="304"/>
        <end position="323"/>
    </location>
</feature>
<organism evidence="7 8">
    <name type="scientific">Zymobacter palmae</name>
    <dbReference type="NCBI Taxonomy" id="33074"/>
    <lineage>
        <taxon>Bacteria</taxon>
        <taxon>Pseudomonadati</taxon>
        <taxon>Pseudomonadota</taxon>
        <taxon>Gammaproteobacteria</taxon>
        <taxon>Oceanospirillales</taxon>
        <taxon>Halomonadaceae</taxon>
        <taxon>Zymobacter group</taxon>
        <taxon>Zymobacter</taxon>
    </lineage>
</organism>
<keyword evidence="3 6" id="KW-0812">Transmembrane</keyword>
<dbReference type="Pfam" id="PF03706">
    <property type="entry name" value="LPG_synthase_TM"/>
    <property type="match status" value="1"/>
</dbReference>
<keyword evidence="4 6" id="KW-1133">Transmembrane helix</keyword>
<feature type="transmembrane region" description="Helical" evidence="6">
    <location>
        <begin position="216"/>
        <end position="238"/>
    </location>
</feature>
<evidence type="ECO:0000256" key="6">
    <source>
        <dbReference type="SAM" id="Phobius"/>
    </source>
</evidence>
<feature type="transmembrane region" description="Helical" evidence="6">
    <location>
        <begin position="36"/>
        <end position="54"/>
    </location>
</feature>
<feature type="transmembrane region" description="Helical" evidence="6">
    <location>
        <begin position="6"/>
        <end position="24"/>
    </location>
</feature>
<dbReference type="KEGG" id="zpl:ZBT109_1251"/>
<dbReference type="Proteomes" id="UP000267342">
    <property type="component" value="Chromosome"/>
</dbReference>
<accession>A0A348HEF9</accession>
<keyword evidence="8" id="KW-1185">Reference proteome</keyword>
<feature type="transmembrane region" description="Helical" evidence="6">
    <location>
        <begin position="250"/>
        <end position="269"/>
    </location>
</feature>
<keyword evidence="5 6" id="KW-0472">Membrane</keyword>
<evidence type="ECO:0000256" key="3">
    <source>
        <dbReference type="ARBA" id="ARBA00022692"/>
    </source>
</evidence>
<feature type="transmembrane region" description="Helical" evidence="6">
    <location>
        <begin position="150"/>
        <end position="168"/>
    </location>
</feature>
<dbReference type="RefSeq" id="WP_038277819.1">
    <property type="nucleotide sequence ID" value="NZ_AP018933.1"/>
</dbReference>
<dbReference type="NCBIfam" id="TIGR00374">
    <property type="entry name" value="flippase-like domain"/>
    <property type="match status" value="1"/>
</dbReference>
<feature type="transmembrane region" description="Helical" evidence="6">
    <location>
        <begin position="121"/>
        <end position="144"/>
    </location>
</feature>
<dbReference type="STRING" id="1123510.GCA_000620025_01344"/>
<comment type="subcellular location">
    <subcellularLocation>
        <location evidence="1">Cell membrane</location>
        <topology evidence="1">Multi-pass membrane protein</topology>
    </subcellularLocation>
</comment>
<proteinExistence type="predicted"/>
<evidence type="ECO:0000313" key="7">
    <source>
        <dbReference type="EMBL" id="BBG30011.1"/>
    </source>
</evidence>
<sequence length="343" mass="38327">MFRTLGMLIIGLIAIIAIPVIWGGRGMLPLLHQFPLHLLVVMIGMIFVCWYLNAAKLRVLLAGRSGHLTRLQSMGVIMAVEFAICATPGGAGGYLTLIAIMKQRGLRPAETTAVFAVDQMIDMVFFFVSMLLVGLYVIMTSIQLPSMKVLAVPLILMAAALSALIYAGRHHERMLRHIAGFLKLCHVSGPRRRSWMRRILVFRNALRTTLKMPRHLLLQAFLFGVLHWLVRYTVLYLALYGLGHQVNWGYTYLVQMVSMAAGQVTLLPGGAGGAEFTSMFMLDRIVGHDTAAAAILIWRLVTYHFYLIAGIPAFLLLAGRPLLYTLFKMRKKDVEALKHEHKS</sequence>
<dbReference type="InterPro" id="IPR022791">
    <property type="entry name" value="L-PG_synthase/AglD"/>
</dbReference>
<dbReference type="OrthoDB" id="5559127at2"/>
<keyword evidence="2" id="KW-1003">Cell membrane</keyword>
<protein>
    <submittedName>
        <fullName evidence="7">Predicted integral membrane protein</fullName>
    </submittedName>
</protein>
<evidence type="ECO:0000313" key="8">
    <source>
        <dbReference type="Proteomes" id="UP000267342"/>
    </source>
</evidence>
<dbReference type="EMBL" id="AP018933">
    <property type="protein sequence ID" value="BBG30011.1"/>
    <property type="molecule type" value="Genomic_DNA"/>
</dbReference>
<evidence type="ECO:0000256" key="5">
    <source>
        <dbReference type="ARBA" id="ARBA00023136"/>
    </source>
</evidence>
<evidence type="ECO:0000256" key="4">
    <source>
        <dbReference type="ARBA" id="ARBA00022989"/>
    </source>
</evidence>
<name>A0A348HEF9_9GAMM</name>
<dbReference type="GO" id="GO:0005886">
    <property type="term" value="C:plasma membrane"/>
    <property type="evidence" value="ECO:0007669"/>
    <property type="project" value="UniProtKB-SubCell"/>
</dbReference>
<dbReference type="AlphaFoldDB" id="A0A348HEF9"/>
<feature type="transmembrane region" description="Helical" evidence="6">
    <location>
        <begin position="74"/>
        <end position="100"/>
    </location>
</feature>